<reference evidence="2 3" key="1">
    <citation type="submission" date="2016-04" db="EMBL/GenBank/DDBJ databases">
        <authorList>
            <person name="Evans L.H."/>
            <person name="Alamgir A."/>
            <person name="Owens N."/>
            <person name="Weber N.D."/>
            <person name="Virtaneva K."/>
            <person name="Barbian K."/>
            <person name="Babar A."/>
            <person name="Rosenke K."/>
        </authorList>
    </citation>
    <scope>NUCLEOTIDE SEQUENCE [LARGE SCALE GENOMIC DNA]</scope>
    <source>
        <strain evidence="2 3">PMB02</strain>
    </source>
</reference>
<evidence type="ECO:0000313" key="2">
    <source>
        <dbReference type="EMBL" id="OAS24187.1"/>
    </source>
</evidence>
<dbReference type="AlphaFoldDB" id="A0A179SBP5"/>
<sequence>MSVGSLPPAGAAPLGARLAAFARDAVAAVSRGHTAYFYHLVKKTDGTVTEWVAATPPDIHLDAQPPTAFVDCSTWVHVALSSVAPHHAAALDATREDPLFNPPAGYIEAYDATNPAVPARVPLRERMQPWARANVASYFFAHVAGPANGFSRVSAITDLQAGDLLAWSLGIYADPANPNAATDPSLTPAKDTGHVVVVAGPAVPYPNSGEGWPNAYGLATAPGGQAHLAVYAVPVIDASDVPHADDSRTYRAPPEQAPPGSHAGGLGSGTLFFSIDASGAPQQFCFSDGSTTDEPFPFFPSAREATPQRVTIAAARPV</sequence>
<accession>A0A179SBP5</accession>
<feature type="region of interest" description="Disordered" evidence="1">
    <location>
        <begin position="242"/>
        <end position="265"/>
    </location>
</feature>
<organism evidence="2 3">
    <name type="scientific">Methylobacterium platani</name>
    <dbReference type="NCBI Taxonomy" id="427683"/>
    <lineage>
        <taxon>Bacteria</taxon>
        <taxon>Pseudomonadati</taxon>
        <taxon>Pseudomonadota</taxon>
        <taxon>Alphaproteobacteria</taxon>
        <taxon>Hyphomicrobiales</taxon>
        <taxon>Methylobacteriaceae</taxon>
        <taxon>Methylobacterium</taxon>
    </lineage>
</organism>
<name>A0A179SBP5_9HYPH</name>
<comment type="caution">
    <text evidence="2">The sequence shown here is derived from an EMBL/GenBank/DDBJ whole genome shotgun (WGS) entry which is preliminary data.</text>
</comment>
<gene>
    <name evidence="2" type="ORF">A5481_15625</name>
</gene>
<protein>
    <submittedName>
        <fullName evidence="2">Uncharacterized protein</fullName>
    </submittedName>
</protein>
<evidence type="ECO:0000313" key="3">
    <source>
        <dbReference type="Proteomes" id="UP000078316"/>
    </source>
</evidence>
<evidence type="ECO:0000256" key="1">
    <source>
        <dbReference type="SAM" id="MobiDB-lite"/>
    </source>
</evidence>
<dbReference type="RefSeq" id="WP_048436822.1">
    <property type="nucleotide sequence ID" value="NZ_LWHQ01000027.1"/>
</dbReference>
<proteinExistence type="predicted"/>
<dbReference type="Proteomes" id="UP000078316">
    <property type="component" value="Unassembled WGS sequence"/>
</dbReference>
<dbReference type="EMBL" id="LWHQ01000027">
    <property type="protein sequence ID" value="OAS24187.1"/>
    <property type="molecule type" value="Genomic_DNA"/>
</dbReference>
<dbReference type="STRING" id="427683.A5481_15625"/>